<accession>A0ABV6W3X7</accession>
<dbReference type="SUPFAM" id="SSF52540">
    <property type="entry name" value="P-loop containing nucleoside triphosphate hydrolases"/>
    <property type="match status" value="1"/>
</dbReference>
<organism evidence="1 2">
    <name type="scientific">Streptacidiphilus cavernicola</name>
    <dbReference type="NCBI Taxonomy" id="3342716"/>
    <lineage>
        <taxon>Bacteria</taxon>
        <taxon>Bacillati</taxon>
        <taxon>Actinomycetota</taxon>
        <taxon>Actinomycetes</taxon>
        <taxon>Kitasatosporales</taxon>
        <taxon>Streptomycetaceae</taxon>
        <taxon>Streptacidiphilus</taxon>
    </lineage>
</organism>
<dbReference type="EMBL" id="JBHFAB010000029">
    <property type="protein sequence ID" value="MFC1420694.1"/>
    <property type="molecule type" value="Genomic_DNA"/>
</dbReference>
<name>A0ABV6W3X7_9ACTN</name>
<gene>
    <name evidence="1" type="ORF">ACEZDE_29225</name>
</gene>
<dbReference type="Gene3D" id="3.40.50.300">
    <property type="entry name" value="P-loop containing nucleotide triphosphate hydrolases"/>
    <property type="match status" value="1"/>
</dbReference>
<dbReference type="Proteomes" id="UP001592531">
    <property type="component" value="Unassembled WGS sequence"/>
</dbReference>
<evidence type="ECO:0000313" key="2">
    <source>
        <dbReference type="Proteomes" id="UP001592531"/>
    </source>
</evidence>
<protein>
    <submittedName>
        <fullName evidence="1">AAA family ATPase</fullName>
    </submittedName>
</protein>
<keyword evidence="2" id="KW-1185">Reference proteome</keyword>
<reference evidence="1 2" key="1">
    <citation type="submission" date="2024-09" db="EMBL/GenBank/DDBJ databases">
        <authorList>
            <person name="Lee S.D."/>
        </authorList>
    </citation>
    <scope>NUCLEOTIDE SEQUENCE [LARGE SCALE GENOMIC DNA]</scope>
    <source>
        <strain evidence="1 2">N8-3</strain>
    </source>
</reference>
<dbReference type="Pfam" id="PF13238">
    <property type="entry name" value="AAA_18"/>
    <property type="match status" value="1"/>
</dbReference>
<evidence type="ECO:0000313" key="1">
    <source>
        <dbReference type="EMBL" id="MFC1420694.1"/>
    </source>
</evidence>
<comment type="caution">
    <text evidence="1">The sequence shown here is derived from an EMBL/GenBank/DDBJ whole genome shotgun (WGS) entry which is preliminary data.</text>
</comment>
<proteinExistence type="predicted"/>
<dbReference type="RefSeq" id="WP_380542429.1">
    <property type="nucleotide sequence ID" value="NZ_JBHFAB010000029.1"/>
</dbReference>
<dbReference type="InterPro" id="IPR027417">
    <property type="entry name" value="P-loop_NTPase"/>
</dbReference>
<sequence>MVGGVPGVGKSTAARQVMRLAERGPGLVQWVDVDDLWFHRPWRVDARTRALVEANLRAVADNAARAGVDVLLITWVFQSAEMHRLVAGLLPPAVTTVSVQLRASPEAWRRRFEADPERGQVTDFYRGQYASAQQTPADHVIETDGLTPAEVARRVAEILSPGGIGALGGRQ</sequence>